<reference evidence="2 3" key="1">
    <citation type="submission" date="2016-01" db="EMBL/GenBank/DDBJ databases">
        <title>Draft Genome Sequences of Seven Thermophilic Sporeformers Isolated from Foods.</title>
        <authorList>
            <person name="Berendsen E.M."/>
            <person name="Wells-Bennik M.H."/>
            <person name="Krawcyk A.O."/>
            <person name="De Jong A."/>
            <person name="Holsappel S."/>
            <person name="Eijlander R.T."/>
            <person name="Kuipers O.P."/>
        </authorList>
    </citation>
    <scope>NUCLEOTIDE SEQUENCE [LARGE SCALE GENOMIC DNA]</scope>
    <source>
        <strain evidence="2 3">B4135</strain>
    </source>
</reference>
<comment type="caution">
    <text evidence="2">The sequence shown here is derived from an EMBL/GenBank/DDBJ whole genome shotgun (WGS) entry which is preliminary data.</text>
</comment>
<organism evidence="2 3">
    <name type="scientific">Caldibacillus debilis</name>
    <dbReference type="NCBI Taxonomy" id="301148"/>
    <lineage>
        <taxon>Bacteria</taxon>
        <taxon>Bacillati</taxon>
        <taxon>Bacillota</taxon>
        <taxon>Bacilli</taxon>
        <taxon>Bacillales</taxon>
        <taxon>Bacillaceae</taxon>
        <taxon>Caldibacillus</taxon>
    </lineage>
</organism>
<evidence type="ECO:0000313" key="2">
    <source>
        <dbReference type="EMBL" id="KYD19833.1"/>
    </source>
</evidence>
<dbReference type="EMBL" id="LQYT01000037">
    <property type="protein sequence ID" value="KYD19833.1"/>
    <property type="molecule type" value="Genomic_DNA"/>
</dbReference>
<dbReference type="Proteomes" id="UP000075683">
    <property type="component" value="Unassembled WGS sequence"/>
</dbReference>
<name>A0A150M5N5_9BACI</name>
<protein>
    <submittedName>
        <fullName evidence="2">Uncharacterized protein</fullName>
    </submittedName>
</protein>
<evidence type="ECO:0000313" key="3">
    <source>
        <dbReference type="Proteomes" id="UP000075683"/>
    </source>
</evidence>
<gene>
    <name evidence="2" type="ORF">B4135_0732</name>
</gene>
<feature type="compositionally biased region" description="Basic and acidic residues" evidence="1">
    <location>
        <begin position="16"/>
        <end position="34"/>
    </location>
</feature>
<feature type="region of interest" description="Disordered" evidence="1">
    <location>
        <begin position="1"/>
        <end position="44"/>
    </location>
</feature>
<sequence>MLIRKMMISSHQIPGSKEESANVDPEDRSGKGIKESPMVRGESF</sequence>
<evidence type="ECO:0000256" key="1">
    <source>
        <dbReference type="SAM" id="MobiDB-lite"/>
    </source>
</evidence>
<accession>A0A150M5N5</accession>
<proteinExistence type="predicted"/>
<dbReference type="AlphaFoldDB" id="A0A150M5N5"/>